<evidence type="ECO:0000313" key="3">
    <source>
        <dbReference type="Proteomes" id="UP000714275"/>
    </source>
</evidence>
<proteinExistence type="predicted"/>
<dbReference type="EMBL" id="JABBWD010000071">
    <property type="protein sequence ID" value="KAG1769555.1"/>
    <property type="molecule type" value="Genomic_DNA"/>
</dbReference>
<gene>
    <name evidence="2" type="ORF">EV702DRAFT_1271238</name>
</gene>
<keyword evidence="3" id="KW-1185">Reference proteome</keyword>
<feature type="compositionally biased region" description="Basic and acidic residues" evidence="1">
    <location>
        <begin position="51"/>
        <end position="61"/>
    </location>
</feature>
<dbReference type="Proteomes" id="UP000714275">
    <property type="component" value="Unassembled WGS sequence"/>
</dbReference>
<feature type="region of interest" description="Disordered" evidence="1">
    <location>
        <begin position="216"/>
        <end position="249"/>
    </location>
</feature>
<dbReference type="OrthoDB" id="2690078at2759"/>
<reference evidence="2" key="1">
    <citation type="journal article" date="2020" name="New Phytol.">
        <title>Comparative genomics reveals dynamic genome evolution in host specialist ectomycorrhizal fungi.</title>
        <authorList>
            <person name="Lofgren L.A."/>
            <person name="Nguyen N.H."/>
            <person name="Vilgalys R."/>
            <person name="Ruytinx J."/>
            <person name="Liao H.L."/>
            <person name="Branco S."/>
            <person name="Kuo A."/>
            <person name="LaButti K."/>
            <person name="Lipzen A."/>
            <person name="Andreopoulos W."/>
            <person name="Pangilinan J."/>
            <person name="Riley R."/>
            <person name="Hundley H."/>
            <person name="Na H."/>
            <person name="Barry K."/>
            <person name="Grigoriev I.V."/>
            <person name="Stajich J.E."/>
            <person name="Kennedy P.G."/>
        </authorList>
    </citation>
    <scope>NUCLEOTIDE SEQUENCE</scope>
    <source>
        <strain evidence="2">DOB743</strain>
    </source>
</reference>
<feature type="region of interest" description="Disordered" evidence="1">
    <location>
        <begin position="51"/>
        <end position="73"/>
    </location>
</feature>
<accession>A0A9P7CX02</accession>
<dbReference type="AlphaFoldDB" id="A0A9P7CX02"/>
<evidence type="ECO:0000256" key="1">
    <source>
        <dbReference type="SAM" id="MobiDB-lite"/>
    </source>
</evidence>
<protein>
    <submittedName>
        <fullName evidence="2">Uncharacterized protein</fullName>
    </submittedName>
</protein>
<comment type="caution">
    <text evidence="2">The sequence shown here is derived from an EMBL/GenBank/DDBJ whole genome shotgun (WGS) entry which is preliminary data.</text>
</comment>
<sequence>MAQPKRTRNDENLVFNILDTSAPPLKRTRRVLAKLSAQELQVEQARLVAERKQNEAQRTEELQSEANAKASELSEGHLQAALLSTTDQQHSARVSRMLGAHGGEILALMHQRRPDVMRVWAVNSVSDMVAREGKVSAEFLRPSHGEDVSEILGRWSLDRIQKRAQDIAPTLCKLLEQGGFNESLTSTRRNHGLVMLCTTSKFLKIEVMGLVALDSRSSTSYDPPSPAATLEPQGEQSANSKTRGHSKVV</sequence>
<evidence type="ECO:0000313" key="2">
    <source>
        <dbReference type="EMBL" id="KAG1769555.1"/>
    </source>
</evidence>
<organism evidence="2 3">
    <name type="scientific">Suillus placidus</name>
    <dbReference type="NCBI Taxonomy" id="48579"/>
    <lineage>
        <taxon>Eukaryota</taxon>
        <taxon>Fungi</taxon>
        <taxon>Dikarya</taxon>
        <taxon>Basidiomycota</taxon>
        <taxon>Agaricomycotina</taxon>
        <taxon>Agaricomycetes</taxon>
        <taxon>Agaricomycetidae</taxon>
        <taxon>Boletales</taxon>
        <taxon>Suillineae</taxon>
        <taxon>Suillaceae</taxon>
        <taxon>Suillus</taxon>
    </lineage>
</organism>
<name>A0A9P7CX02_9AGAM</name>